<evidence type="ECO:0000313" key="1">
    <source>
        <dbReference type="EMBL" id="MDR9895611.1"/>
    </source>
</evidence>
<gene>
    <name evidence="1" type="ORF">G7B40_013680</name>
</gene>
<accession>A0AAP5M580</accession>
<evidence type="ECO:0000313" key="2">
    <source>
        <dbReference type="Proteomes" id="UP000667802"/>
    </source>
</evidence>
<dbReference type="Proteomes" id="UP000667802">
    <property type="component" value="Unassembled WGS sequence"/>
</dbReference>
<organism evidence="1 2">
    <name type="scientific">Aetokthonos hydrillicola Thurmond2011</name>
    <dbReference type="NCBI Taxonomy" id="2712845"/>
    <lineage>
        <taxon>Bacteria</taxon>
        <taxon>Bacillati</taxon>
        <taxon>Cyanobacteriota</taxon>
        <taxon>Cyanophyceae</taxon>
        <taxon>Nostocales</taxon>
        <taxon>Hapalosiphonaceae</taxon>
        <taxon>Aetokthonos</taxon>
    </lineage>
</organism>
<sequence>MASQIGWEQTDVVLKNFQIKLLTKLSDSEVQTAIHELIEVGVITRIELT</sequence>
<reference evidence="2" key="1">
    <citation type="journal article" date="2021" name="Science">
        <title>Hunting the eagle killer: A cyanobacterial neurotoxin causes vacuolar myelinopathy.</title>
        <authorList>
            <person name="Breinlinger S."/>
            <person name="Phillips T.J."/>
            <person name="Haram B.N."/>
            <person name="Mares J."/>
            <person name="Martinez Yerena J.A."/>
            <person name="Hrouzek P."/>
            <person name="Sobotka R."/>
            <person name="Henderson W.M."/>
            <person name="Schmieder P."/>
            <person name="Williams S.M."/>
            <person name="Lauderdale J.D."/>
            <person name="Wilde H.D."/>
            <person name="Gerrin W."/>
            <person name="Kust A."/>
            <person name="Washington J.W."/>
            <person name="Wagner C."/>
            <person name="Geier B."/>
            <person name="Liebeke M."/>
            <person name="Enke H."/>
            <person name="Niedermeyer T.H.J."/>
            <person name="Wilde S.B."/>
        </authorList>
    </citation>
    <scope>NUCLEOTIDE SEQUENCE [LARGE SCALE GENOMIC DNA]</scope>
    <source>
        <strain evidence="2">Thurmond2011</strain>
    </source>
</reference>
<dbReference type="RefSeq" id="WP_208345921.1">
    <property type="nucleotide sequence ID" value="NZ_CAWQFN010000775.1"/>
</dbReference>
<comment type="caution">
    <text evidence="1">The sequence shown here is derived from an EMBL/GenBank/DDBJ whole genome shotgun (WGS) entry which is preliminary data.</text>
</comment>
<dbReference type="EMBL" id="JAALHA020000005">
    <property type="protein sequence ID" value="MDR9895611.1"/>
    <property type="molecule type" value="Genomic_DNA"/>
</dbReference>
<protein>
    <submittedName>
        <fullName evidence="1">Uncharacterized protein</fullName>
    </submittedName>
</protein>
<keyword evidence="2" id="KW-1185">Reference proteome</keyword>
<name>A0AAP5M580_9CYAN</name>
<proteinExistence type="predicted"/>
<dbReference type="AlphaFoldDB" id="A0AAP5M580"/>